<dbReference type="PANTHER" id="PTHR43531">
    <property type="entry name" value="PROTEIN ICFG"/>
    <property type="match status" value="1"/>
</dbReference>
<dbReference type="InterPro" id="IPR004090">
    <property type="entry name" value="Chemotax_Me-accpt_rcpt"/>
</dbReference>
<dbReference type="AlphaFoldDB" id="A0A1I7NI18"/>
<dbReference type="SUPFAM" id="SSF58104">
    <property type="entry name" value="Methyl-accepting chemotaxis protein (MCP) signaling domain"/>
    <property type="match status" value="1"/>
</dbReference>
<keyword evidence="4" id="KW-0807">Transducer</keyword>
<dbReference type="InterPro" id="IPR044398">
    <property type="entry name" value="Globin-sensor_dom"/>
</dbReference>
<dbReference type="InterPro" id="IPR051310">
    <property type="entry name" value="MCP_chemotaxis"/>
</dbReference>
<dbReference type="EMBL" id="FPCH01000002">
    <property type="protein sequence ID" value="SFV34293.1"/>
    <property type="molecule type" value="Genomic_DNA"/>
</dbReference>
<evidence type="ECO:0000313" key="10">
    <source>
        <dbReference type="Proteomes" id="UP000199423"/>
    </source>
</evidence>
<gene>
    <name evidence="9" type="ORF">SAMN04488557_2279</name>
</gene>
<dbReference type="InterPro" id="IPR039379">
    <property type="entry name" value="Protoglobin_sensor_dom"/>
</dbReference>
<dbReference type="CDD" id="cd01068">
    <property type="entry name" value="globin_sensor"/>
    <property type="match status" value="1"/>
</dbReference>
<comment type="similarity">
    <text evidence="3">Belongs to the methyl-accepting chemotaxis (MCP) protein family.</text>
</comment>
<dbReference type="PANTHER" id="PTHR43531:SF11">
    <property type="entry name" value="METHYL-ACCEPTING CHEMOTAXIS PROTEIN 3"/>
    <property type="match status" value="1"/>
</dbReference>
<dbReference type="RefSeq" id="WP_092867780.1">
    <property type="nucleotide sequence ID" value="NZ_FPCH01000002.1"/>
</dbReference>
<feature type="domain" description="HAMP" evidence="8">
    <location>
        <begin position="221"/>
        <end position="266"/>
    </location>
</feature>
<dbReference type="SMART" id="SM00283">
    <property type="entry name" value="MA"/>
    <property type="match status" value="1"/>
</dbReference>
<dbReference type="STRING" id="51670.SAMN04488557_2279"/>
<keyword evidence="5" id="KW-0175">Coiled coil</keyword>
<dbReference type="PRINTS" id="PR00260">
    <property type="entry name" value="CHEMTRNSDUCR"/>
</dbReference>
<dbReference type="Gene3D" id="1.10.287.950">
    <property type="entry name" value="Methyl-accepting chemotaxis protein"/>
    <property type="match status" value="1"/>
</dbReference>
<evidence type="ECO:0000259" key="7">
    <source>
        <dbReference type="PROSITE" id="PS50111"/>
    </source>
</evidence>
<dbReference type="GO" id="GO:0007165">
    <property type="term" value="P:signal transduction"/>
    <property type="evidence" value="ECO:0007669"/>
    <property type="project" value="UniProtKB-KW"/>
</dbReference>
<feature type="compositionally biased region" description="Basic and acidic residues" evidence="6">
    <location>
        <begin position="568"/>
        <end position="577"/>
    </location>
</feature>
<proteinExistence type="inferred from homology"/>
<protein>
    <submittedName>
        <fullName evidence="9">Methyl-accepting chemotaxis protein</fullName>
    </submittedName>
</protein>
<feature type="domain" description="Methyl-accepting transducer" evidence="7">
    <location>
        <begin position="271"/>
        <end position="500"/>
    </location>
</feature>
<dbReference type="InterPro" id="IPR009050">
    <property type="entry name" value="Globin-like_sf"/>
</dbReference>
<dbReference type="InterPro" id="IPR004089">
    <property type="entry name" value="MCPsignal_dom"/>
</dbReference>
<evidence type="ECO:0000256" key="3">
    <source>
        <dbReference type="ARBA" id="ARBA00029447"/>
    </source>
</evidence>
<accession>A0A1I7NI18</accession>
<evidence type="ECO:0000256" key="5">
    <source>
        <dbReference type="SAM" id="Coils"/>
    </source>
</evidence>
<dbReference type="PROSITE" id="PS50885">
    <property type="entry name" value="HAMP"/>
    <property type="match status" value="1"/>
</dbReference>
<keyword evidence="2" id="KW-0145">Chemotaxis</keyword>
<dbReference type="GO" id="GO:0020037">
    <property type="term" value="F:heme binding"/>
    <property type="evidence" value="ECO:0007669"/>
    <property type="project" value="InterPro"/>
</dbReference>
<dbReference type="SUPFAM" id="SSF46458">
    <property type="entry name" value="Globin-like"/>
    <property type="match status" value="1"/>
</dbReference>
<dbReference type="GO" id="GO:0016020">
    <property type="term" value="C:membrane"/>
    <property type="evidence" value="ECO:0007669"/>
    <property type="project" value="UniProtKB-SubCell"/>
</dbReference>
<dbReference type="InterPro" id="IPR012292">
    <property type="entry name" value="Globin/Proto"/>
</dbReference>
<evidence type="ECO:0000313" key="9">
    <source>
        <dbReference type="EMBL" id="SFV34293.1"/>
    </source>
</evidence>
<sequence>MSHGAHNNAASATDGGLAERMSFIQLDEQRCKSIRSIKHIIDRELPVALGMFYETIRKTPETRKFFKSDTHMVAAKTAQVNHWATISNADFDARYVSNVRRVGQTHARIGLEPRWYIGGYAIVVEHLIRSVVNEMWPTGFSLGRKKNDADDVGRCLGALVKAMMLDMDFSISVYAEAAEEARRKYEEDAEAERIRTEQARREAERKAEEEAIGRERAMVSNSIGAAVAKLAAKDLSFRLTDDLPDAYRKLQREFNAALEQFDVTLQSVIASSQKMTSGTHEIAAAADDLSRRTEQQAASLEETAAALEEITMTVKKSSEGAAHARDTAAAAKNAAESSREVVRQAVDAMGNIEKSSRQITQIISVIDEIAFQTNLLALNAGVEAARAGDAGRGFAVVASEVRALAQRSAEAAKEIKTLISTSSGQVEQGARYVSESGKTLEQIISHVVGINQMIAEIAGASEEQATGLQQINTAITSMDQTTQQNAAMVEETTAACHSLTEETNQLSDLMSEFKVNQNSSIMALRQTSAQMTAARQSSMKPGAAKSRRDARATALKTPSSPGGSSAARKPDEGWEEF</sequence>
<organism evidence="9 10">
    <name type="scientific">Hyphomicrobium facile</name>
    <dbReference type="NCBI Taxonomy" id="51670"/>
    <lineage>
        <taxon>Bacteria</taxon>
        <taxon>Pseudomonadati</taxon>
        <taxon>Pseudomonadota</taxon>
        <taxon>Alphaproteobacteria</taxon>
        <taxon>Hyphomicrobiales</taxon>
        <taxon>Hyphomicrobiaceae</taxon>
        <taxon>Hyphomicrobium</taxon>
    </lineage>
</organism>
<name>A0A1I7NI18_9HYPH</name>
<evidence type="ECO:0000256" key="1">
    <source>
        <dbReference type="ARBA" id="ARBA00004370"/>
    </source>
</evidence>
<dbReference type="Gene3D" id="1.10.490.10">
    <property type="entry name" value="Globins"/>
    <property type="match status" value="1"/>
</dbReference>
<dbReference type="InterPro" id="IPR003660">
    <property type="entry name" value="HAMP_dom"/>
</dbReference>
<dbReference type="Pfam" id="PF00015">
    <property type="entry name" value="MCPsignal"/>
    <property type="match status" value="1"/>
</dbReference>
<dbReference type="Pfam" id="PF11563">
    <property type="entry name" value="Protoglobin"/>
    <property type="match status" value="1"/>
</dbReference>
<dbReference type="GO" id="GO:0004888">
    <property type="term" value="F:transmembrane signaling receptor activity"/>
    <property type="evidence" value="ECO:0007669"/>
    <property type="project" value="InterPro"/>
</dbReference>
<evidence type="ECO:0000256" key="4">
    <source>
        <dbReference type="PROSITE-ProRule" id="PRU00284"/>
    </source>
</evidence>
<reference evidence="10" key="1">
    <citation type="submission" date="2016-10" db="EMBL/GenBank/DDBJ databases">
        <authorList>
            <person name="Varghese N."/>
            <person name="Submissions S."/>
        </authorList>
    </citation>
    <scope>NUCLEOTIDE SEQUENCE [LARGE SCALE GENOMIC DNA]</scope>
    <source>
        <strain evidence="10">DSM 1565</strain>
    </source>
</reference>
<evidence type="ECO:0000256" key="2">
    <source>
        <dbReference type="ARBA" id="ARBA00022500"/>
    </source>
</evidence>
<keyword evidence="10" id="KW-1185">Reference proteome</keyword>
<comment type="subcellular location">
    <subcellularLocation>
        <location evidence="1">Membrane</location>
    </subcellularLocation>
</comment>
<dbReference type="CDD" id="cd11386">
    <property type="entry name" value="MCP_signal"/>
    <property type="match status" value="1"/>
</dbReference>
<evidence type="ECO:0000256" key="6">
    <source>
        <dbReference type="SAM" id="MobiDB-lite"/>
    </source>
</evidence>
<feature type="coiled-coil region" evidence="5">
    <location>
        <begin position="175"/>
        <end position="209"/>
    </location>
</feature>
<feature type="region of interest" description="Disordered" evidence="6">
    <location>
        <begin position="532"/>
        <end position="577"/>
    </location>
</feature>
<dbReference type="GO" id="GO:0019825">
    <property type="term" value="F:oxygen binding"/>
    <property type="evidence" value="ECO:0007669"/>
    <property type="project" value="InterPro"/>
</dbReference>
<dbReference type="PROSITE" id="PS50111">
    <property type="entry name" value="CHEMOTAXIS_TRANSDUC_2"/>
    <property type="match status" value="1"/>
</dbReference>
<dbReference type="FunFam" id="1.10.287.950:FF:000001">
    <property type="entry name" value="Methyl-accepting chemotaxis sensory transducer"/>
    <property type="match status" value="1"/>
</dbReference>
<evidence type="ECO:0000259" key="8">
    <source>
        <dbReference type="PROSITE" id="PS50885"/>
    </source>
</evidence>
<dbReference type="GO" id="GO:0006935">
    <property type="term" value="P:chemotaxis"/>
    <property type="evidence" value="ECO:0007669"/>
    <property type="project" value="UniProtKB-KW"/>
</dbReference>
<dbReference type="Proteomes" id="UP000199423">
    <property type="component" value="Unassembled WGS sequence"/>
</dbReference>